<evidence type="ECO:0000259" key="2">
    <source>
        <dbReference type="PROSITE" id="PS50110"/>
    </source>
</evidence>
<organism evidence="4 5">
    <name type="scientific">Candidatus Merdivivens pullistercoris</name>
    <dbReference type="NCBI Taxonomy" id="2840873"/>
    <lineage>
        <taxon>Bacteria</taxon>
        <taxon>Pseudomonadati</taxon>
        <taxon>Bacteroidota</taxon>
        <taxon>Bacteroidia</taxon>
        <taxon>Bacteroidales</taxon>
        <taxon>Muribaculaceae</taxon>
        <taxon>Muribaculaceae incertae sedis</taxon>
        <taxon>Candidatus Merdivivens</taxon>
    </lineage>
</organism>
<dbReference type="PROSITE" id="PS50110">
    <property type="entry name" value="RESPONSE_REGULATORY"/>
    <property type="match status" value="1"/>
</dbReference>
<protein>
    <submittedName>
        <fullName evidence="4">Response regulator transcription factor</fullName>
    </submittedName>
</protein>
<dbReference type="EMBL" id="JADIME010000042">
    <property type="protein sequence ID" value="MBO8465156.1"/>
    <property type="molecule type" value="Genomic_DNA"/>
</dbReference>
<dbReference type="InterPro" id="IPR007492">
    <property type="entry name" value="LytTR_DNA-bd_dom"/>
</dbReference>
<feature type="modified residue" description="4-aspartylphosphate" evidence="1">
    <location>
        <position position="58"/>
    </location>
</feature>
<dbReference type="InterPro" id="IPR046947">
    <property type="entry name" value="LytR-like"/>
</dbReference>
<dbReference type="AlphaFoldDB" id="A0A9D9I387"/>
<dbReference type="Gene3D" id="2.40.50.1020">
    <property type="entry name" value="LytTr DNA-binding domain"/>
    <property type="match status" value="1"/>
</dbReference>
<sequence>MENPVLRCAIVDDEPLALSLMVSYVRKTPFLSLAGAYSSAVEALGAFRTVPVDLVFLDIQMPELDGLDFSRMIDKSVKIVFTTAFDRYAIDGYKVNAVDYLLKPISYKDFLEAAGRVLERMGESREAVPGALSVARNSFFVKSEYRYIQIYFDEILYVEGLKDYVKIYLSGTREPVLSHISMKAVEARLPASEFIRIHRSFIVRKDRIRSIERSGVVVCDANASMEGRRIPVGENYREQLRRFMEGRMSE</sequence>
<dbReference type="Pfam" id="PF04397">
    <property type="entry name" value="LytTR"/>
    <property type="match status" value="1"/>
</dbReference>
<dbReference type="GO" id="GO:0003677">
    <property type="term" value="F:DNA binding"/>
    <property type="evidence" value="ECO:0007669"/>
    <property type="project" value="InterPro"/>
</dbReference>
<evidence type="ECO:0000313" key="5">
    <source>
        <dbReference type="Proteomes" id="UP000823597"/>
    </source>
</evidence>
<feature type="domain" description="HTH LytTR-type" evidence="3">
    <location>
        <begin position="139"/>
        <end position="246"/>
    </location>
</feature>
<dbReference type="PROSITE" id="PS50930">
    <property type="entry name" value="HTH_LYTTR"/>
    <property type="match status" value="1"/>
</dbReference>
<dbReference type="Proteomes" id="UP000823597">
    <property type="component" value="Unassembled WGS sequence"/>
</dbReference>
<evidence type="ECO:0000259" key="3">
    <source>
        <dbReference type="PROSITE" id="PS50930"/>
    </source>
</evidence>
<reference evidence="4" key="2">
    <citation type="journal article" date="2021" name="PeerJ">
        <title>Extensive microbial diversity within the chicken gut microbiome revealed by metagenomics and culture.</title>
        <authorList>
            <person name="Gilroy R."/>
            <person name="Ravi A."/>
            <person name="Getino M."/>
            <person name="Pursley I."/>
            <person name="Horton D.L."/>
            <person name="Alikhan N.F."/>
            <person name="Baker D."/>
            <person name="Gharbi K."/>
            <person name="Hall N."/>
            <person name="Watson M."/>
            <person name="Adriaenssens E.M."/>
            <person name="Foster-Nyarko E."/>
            <person name="Jarju S."/>
            <person name="Secka A."/>
            <person name="Antonio M."/>
            <person name="Oren A."/>
            <person name="Chaudhuri R.R."/>
            <person name="La Ragione R."/>
            <person name="Hildebrand F."/>
            <person name="Pallen M.J."/>
        </authorList>
    </citation>
    <scope>NUCLEOTIDE SEQUENCE</scope>
    <source>
        <strain evidence="4">10037</strain>
    </source>
</reference>
<dbReference type="SMART" id="SM00448">
    <property type="entry name" value="REC"/>
    <property type="match status" value="1"/>
</dbReference>
<dbReference type="InterPro" id="IPR011006">
    <property type="entry name" value="CheY-like_superfamily"/>
</dbReference>
<dbReference type="SMART" id="SM00850">
    <property type="entry name" value="LytTR"/>
    <property type="match status" value="1"/>
</dbReference>
<dbReference type="PANTHER" id="PTHR37299">
    <property type="entry name" value="TRANSCRIPTIONAL REGULATOR-RELATED"/>
    <property type="match status" value="1"/>
</dbReference>
<evidence type="ECO:0000313" key="4">
    <source>
        <dbReference type="EMBL" id="MBO8465156.1"/>
    </source>
</evidence>
<dbReference type="Pfam" id="PF00072">
    <property type="entry name" value="Response_reg"/>
    <property type="match status" value="1"/>
</dbReference>
<dbReference type="Gene3D" id="3.40.50.2300">
    <property type="match status" value="1"/>
</dbReference>
<keyword evidence="1" id="KW-0597">Phosphoprotein</keyword>
<accession>A0A9D9I387</accession>
<gene>
    <name evidence="4" type="ORF">IAB93_04060</name>
</gene>
<reference evidence="4" key="1">
    <citation type="submission" date="2020-10" db="EMBL/GenBank/DDBJ databases">
        <authorList>
            <person name="Gilroy R."/>
        </authorList>
    </citation>
    <scope>NUCLEOTIDE SEQUENCE</scope>
    <source>
        <strain evidence="4">10037</strain>
    </source>
</reference>
<dbReference type="PANTHER" id="PTHR37299:SF1">
    <property type="entry name" value="STAGE 0 SPORULATION PROTEIN A HOMOLOG"/>
    <property type="match status" value="1"/>
</dbReference>
<dbReference type="GO" id="GO:0000156">
    <property type="term" value="F:phosphorelay response regulator activity"/>
    <property type="evidence" value="ECO:0007669"/>
    <property type="project" value="InterPro"/>
</dbReference>
<comment type="caution">
    <text evidence="4">The sequence shown here is derived from an EMBL/GenBank/DDBJ whole genome shotgun (WGS) entry which is preliminary data.</text>
</comment>
<dbReference type="InterPro" id="IPR001789">
    <property type="entry name" value="Sig_transdc_resp-reg_receiver"/>
</dbReference>
<dbReference type="SUPFAM" id="SSF52172">
    <property type="entry name" value="CheY-like"/>
    <property type="match status" value="1"/>
</dbReference>
<evidence type="ECO:0000256" key="1">
    <source>
        <dbReference type="PROSITE-ProRule" id="PRU00169"/>
    </source>
</evidence>
<proteinExistence type="predicted"/>
<feature type="domain" description="Response regulatory" evidence="2">
    <location>
        <begin position="7"/>
        <end position="118"/>
    </location>
</feature>
<name>A0A9D9I387_9BACT</name>